<organism evidence="2 3">
    <name type="scientific">Plakobranchus ocellatus</name>
    <dbReference type="NCBI Taxonomy" id="259542"/>
    <lineage>
        <taxon>Eukaryota</taxon>
        <taxon>Metazoa</taxon>
        <taxon>Spiralia</taxon>
        <taxon>Lophotrochozoa</taxon>
        <taxon>Mollusca</taxon>
        <taxon>Gastropoda</taxon>
        <taxon>Heterobranchia</taxon>
        <taxon>Euthyneura</taxon>
        <taxon>Panpulmonata</taxon>
        <taxon>Sacoglossa</taxon>
        <taxon>Placobranchoidea</taxon>
        <taxon>Plakobranchidae</taxon>
        <taxon>Plakobranchus</taxon>
    </lineage>
</organism>
<evidence type="ECO:0000313" key="2">
    <source>
        <dbReference type="EMBL" id="GFO21004.1"/>
    </source>
</evidence>
<name>A0AAV4BLI7_9GAST</name>
<feature type="compositionally biased region" description="Basic and acidic residues" evidence="1">
    <location>
        <begin position="67"/>
        <end position="77"/>
    </location>
</feature>
<feature type="compositionally biased region" description="Low complexity" evidence="1">
    <location>
        <begin position="96"/>
        <end position="110"/>
    </location>
</feature>
<accession>A0AAV4BLI7</accession>
<feature type="compositionally biased region" description="Polar residues" evidence="1">
    <location>
        <begin position="20"/>
        <end position="30"/>
    </location>
</feature>
<evidence type="ECO:0000313" key="3">
    <source>
        <dbReference type="Proteomes" id="UP000735302"/>
    </source>
</evidence>
<protein>
    <submittedName>
        <fullName evidence="2">Uncharacterized protein</fullName>
    </submittedName>
</protein>
<evidence type="ECO:0000256" key="1">
    <source>
        <dbReference type="SAM" id="MobiDB-lite"/>
    </source>
</evidence>
<feature type="compositionally biased region" description="Polar residues" evidence="1">
    <location>
        <begin position="1"/>
        <end position="11"/>
    </location>
</feature>
<feature type="non-terminal residue" evidence="2">
    <location>
        <position position="242"/>
    </location>
</feature>
<dbReference type="Proteomes" id="UP000735302">
    <property type="component" value="Unassembled WGS sequence"/>
</dbReference>
<proteinExistence type="predicted"/>
<dbReference type="EMBL" id="BLXT01005251">
    <property type="protein sequence ID" value="GFO21004.1"/>
    <property type="molecule type" value="Genomic_DNA"/>
</dbReference>
<dbReference type="AlphaFoldDB" id="A0AAV4BLI7"/>
<gene>
    <name evidence="2" type="ORF">PoB_004750900</name>
</gene>
<comment type="caution">
    <text evidence="2">The sequence shown here is derived from an EMBL/GenBank/DDBJ whole genome shotgun (WGS) entry which is preliminary data.</text>
</comment>
<keyword evidence="3" id="KW-1185">Reference proteome</keyword>
<sequence>MSSVATRSTGQRGPAHKPQTYVQQLKSISSKAAPMLRASGRGKIPVKMRTFLRAHGPAHQPKTYTEQLRELNPHPHSEAASTSTRARRPAHPSDHASSVGAGSRASSRPRPYGDPYSEMDYEELASVLSDWDMDENIKNIIYGGSTAASSVVLRDDVEMSMSGGDVQRGAPSEVQSDYFDVIMQGDGPYRSTEDDELALGVGDYRSSVDINEIERIADAASVGSGSVLSVIDWDAVNDLIKD</sequence>
<reference evidence="2 3" key="1">
    <citation type="journal article" date="2021" name="Elife">
        <title>Chloroplast acquisition without the gene transfer in kleptoplastic sea slugs, Plakobranchus ocellatus.</title>
        <authorList>
            <person name="Maeda T."/>
            <person name="Takahashi S."/>
            <person name="Yoshida T."/>
            <person name="Shimamura S."/>
            <person name="Takaki Y."/>
            <person name="Nagai Y."/>
            <person name="Toyoda A."/>
            <person name="Suzuki Y."/>
            <person name="Arimoto A."/>
            <person name="Ishii H."/>
            <person name="Satoh N."/>
            <person name="Nishiyama T."/>
            <person name="Hasebe M."/>
            <person name="Maruyama T."/>
            <person name="Minagawa J."/>
            <person name="Obokata J."/>
            <person name="Shigenobu S."/>
        </authorList>
    </citation>
    <scope>NUCLEOTIDE SEQUENCE [LARGE SCALE GENOMIC DNA]</scope>
</reference>
<feature type="region of interest" description="Disordered" evidence="1">
    <location>
        <begin position="1"/>
        <end position="117"/>
    </location>
</feature>